<feature type="region of interest" description="Disordered" evidence="1">
    <location>
        <begin position="1"/>
        <end position="63"/>
    </location>
</feature>
<dbReference type="EMBL" id="CAJOBH010125345">
    <property type="protein sequence ID" value="CAF4732063.1"/>
    <property type="molecule type" value="Genomic_DNA"/>
</dbReference>
<sequence>VQSPKQEIFDNDEEKEADGRPLETPRDERDTQHDAQSISVATDIPTESETDYVSRRGSIDNEK</sequence>
<feature type="compositionally biased region" description="Basic and acidic residues" evidence="1">
    <location>
        <begin position="52"/>
        <end position="63"/>
    </location>
</feature>
<evidence type="ECO:0000313" key="4">
    <source>
        <dbReference type="EMBL" id="CAF4732063.1"/>
    </source>
</evidence>
<evidence type="ECO:0000313" key="2">
    <source>
        <dbReference type="EMBL" id="CAF4649327.1"/>
    </source>
</evidence>
<feature type="non-terminal residue" evidence="4">
    <location>
        <position position="1"/>
    </location>
</feature>
<evidence type="ECO:0000313" key="6">
    <source>
        <dbReference type="Proteomes" id="UP000681967"/>
    </source>
</evidence>
<dbReference type="EMBL" id="CAJOBJ010114985">
    <property type="protein sequence ID" value="CAF4649327.1"/>
    <property type="molecule type" value="Genomic_DNA"/>
</dbReference>
<evidence type="ECO:0000313" key="5">
    <source>
        <dbReference type="EMBL" id="CAF4788649.1"/>
    </source>
</evidence>
<dbReference type="AlphaFoldDB" id="A0A8S3AHX8"/>
<organism evidence="4 6">
    <name type="scientific">Rotaria magnacalcarata</name>
    <dbReference type="NCBI Taxonomy" id="392030"/>
    <lineage>
        <taxon>Eukaryota</taxon>
        <taxon>Metazoa</taxon>
        <taxon>Spiralia</taxon>
        <taxon>Gnathifera</taxon>
        <taxon>Rotifera</taxon>
        <taxon>Eurotatoria</taxon>
        <taxon>Bdelloidea</taxon>
        <taxon>Philodinida</taxon>
        <taxon>Philodinidae</taxon>
        <taxon>Rotaria</taxon>
    </lineage>
</organism>
<feature type="compositionally biased region" description="Basic and acidic residues" evidence="1">
    <location>
        <begin position="17"/>
        <end position="33"/>
    </location>
</feature>
<accession>A0A8S3AHX8</accession>
<dbReference type="EMBL" id="CAJOBJ010120722">
    <property type="protein sequence ID" value="CAF4674661.1"/>
    <property type="molecule type" value="Genomic_DNA"/>
</dbReference>
<proteinExistence type="predicted"/>
<protein>
    <submittedName>
        <fullName evidence="4">Uncharacterized protein</fullName>
    </submittedName>
</protein>
<comment type="caution">
    <text evidence="4">The sequence shown here is derived from an EMBL/GenBank/DDBJ whole genome shotgun (WGS) entry which is preliminary data.</text>
</comment>
<gene>
    <name evidence="4" type="ORF">BYL167_LOCUS45311</name>
    <name evidence="5" type="ORF">BYL167_LOCUS47628</name>
    <name evidence="2" type="ORF">GIL414_LOCUS40986</name>
    <name evidence="3" type="ORF">GIL414_LOCUS42034</name>
</gene>
<dbReference type="Proteomes" id="UP000681720">
    <property type="component" value="Unassembled WGS sequence"/>
</dbReference>
<dbReference type="EMBL" id="CAJOBH010137403">
    <property type="protein sequence ID" value="CAF4788649.1"/>
    <property type="molecule type" value="Genomic_DNA"/>
</dbReference>
<evidence type="ECO:0000313" key="3">
    <source>
        <dbReference type="EMBL" id="CAF4674661.1"/>
    </source>
</evidence>
<name>A0A8S3AHX8_9BILA</name>
<evidence type="ECO:0000256" key="1">
    <source>
        <dbReference type="SAM" id="MobiDB-lite"/>
    </source>
</evidence>
<dbReference type="Proteomes" id="UP000681967">
    <property type="component" value="Unassembled WGS sequence"/>
</dbReference>
<reference evidence="4" key="1">
    <citation type="submission" date="2021-02" db="EMBL/GenBank/DDBJ databases">
        <authorList>
            <person name="Nowell W R."/>
        </authorList>
    </citation>
    <scope>NUCLEOTIDE SEQUENCE</scope>
</reference>